<gene>
    <name evidence="2" type="ORF">TWF191_008863</name>
</gene>
<name>A0A7C8UQV5_ORBOL</name>
<protein>
    <submittedName>
        <fullName evidence="2">Uncharacterized protein</fullName>
    </submittedName>
</protein>
<dbReference type="Proteomes" id="UP000483672">
    <property type="component" value="Unassembled WGS sequence"/>
</dbReference>
<dbReference type="Pfam" id="PF12796">
    <property type="entry name" value="Ank_2"/>
    <property type="match status" value="1"/>
</dbReference>
<dbReference type="EMBL" id="WIPF01000061">
    <property type="protein sequence ID" value="KAF3216959.1"/>
    <property type="molecule type" value="Genomic_DNA"/>
</dbReference>
<dbReference type="SUPFAM" id="SSF48403">
    <property type="entry name" value="Ankyrin repeat"/>
    <property type="match status" value="1"/>
</dbReference>
<sequence>MEKLESLALTDAPLTISSLPVEILRNIIDQVVLSTGFYAALENNTKTPTNSKEQEIQSRNQTEGNPPNTKIHAYIPELFDIIVLDSVLDTDRDSHLDTGYLDITPDLAYTALHRRVVDTATRLPLLVSKIRSLTTKIHEYEPSLPVDGIREALCWTAILESSGVAIFNWRKGGFYTSINNKHDKINQEIRKTDKEDEKWMDWYLCLIYAYSHDFDNLTRIYERAEEKGSPVNLDRESVVFGTIPIITARYGTEEMAIWAYDHSTVCKPKGPVRQEFIRYTALFGRIGIMKHLVEEKGDREEKYLAFTDTPKWATSFGQIDLLKWLIADAWMVFEDVSKEAKYIFLAACTHGNTEIARWVVEEEEFEPEPGEKTKSLRHGRPLCLATQSGNVEIVSWLLGLENMGTKDELLLSFKWAMRYAGLDMVKLYFEKGLPIDPSQNDWVGGKVVKAAIDAGRKGRAENLRWVMENGVVFKGGDEHAVVYKTAEGGSLKCLKVLRDLLEGYETIAKEEIQNAWDVKDRRAVETLLTDGVEKPNGFCENTLNGLKYQISSLQE</sequence>
<evidence type="ECO:0000256" key="1">
    <source>
        <dbReference type="SAM" id="MobiDB-lite"/>
    </source>
</evidence>
<proteinExistence type="predicted"/>
<dbReference type="PANTHER" id="PTHR46586:SF3">
    <property type="entry name" value="ANKYRIN REPEAT-CONTAINING PROTEIN"/>
    <property type="match status" value="1"/>
</dbReference>
<dbReference type="AlphaFoldDB" id="A0A7C8UQV5"/>
<dbReference type="InterPro" id="IPR052050">
    <property type="entry name" value="SecEffector_AnkRepeat"/>
</dbReference>
<evidence type="ECO:0000313" key="3">
    <source>
        <dbReference type="Proteomes" id="UP000483672"/>
    </source>
</evidence>
<evidence type="ECO:0000313" key="2">
    <source>
        <dbReference type="EMBL" id="KAF3216959.1"/>
    </source>
</evidence>
<organism evidence="2 3">
    <name type="scientific">Orbilia oligospora</name>
    <name type="common">Nematode-trapping fungus</name>
    <name type="synonym">Arthrobotrys oligospora</name>
    <dbReference type="NCBI Taxonomy" id="2813651"/>
    <lineage>
        <taxon>Eukaryota</taxon>
        <taxon>Fungi</taxon>
        <taxon>Dikarya</taxon>
        <taxon>Ascomycota</taxon>
        <taxon>Pezizomycotina</taxon>
        <taxon>Orbiliomycetes</taxon>
        <taxon>Orbiliales</taxon>
        <taxon>Orbiliaceae</taxon>
        <taxon>Orbilia</taxon>
    </lineage>
</organism>
<dbReference type="PANTHER" id="PTHR46586">
    <property type="entry name" value="ANKYRIN REPEAT-CONTAINING PROTEIN"/>
    <property type="match status" value="1"/>
</dbReference>
<feature type="region of interest" description="Disordered" evidence="1">
    <location>
        <begin position="44"/>
        <end position="67"/>
    </location>
</feature>
<dbReference type="InterPro" id="IPR036770">
    <property type="entry name" value="Ankyrin_rpt-contain_sf"/>
</dbReference>
<reference evidence="2 3" key="1">
    <citation type="submission" date="2019-06" db="EMBL/GenBank/DDBJ databases">
        <authorList>
            <person name="Palmer J.M."/>
        </authorList>
    </citation>
    <scope>NUCLEOTIDE SEQUENCE [LARGE SCALE GENOMIC DNA]</scope>
    <source>
        <strain evidence="2 3">TWF191</strain>
    </source>
</reference>
<dbReference type="InterPro" id="IPR002110">
    <property type="entry name" value="Ankyrin_rpt"/>
</dbReference>
<dbReference type="Gene3D" id="1.25.40.20">
    <property type="entry name" value="Ankyrin repeat-containing domain"/>
    <property type="match status" value="1"/>
</dbReference>
<accession>A0A7C8UQV5</accession>
<comment type="caution">
    <text evidence="2">The sequence shown here is derived from an EMBL/GenBank/DDBJ whole genome shotgun (WGS) entry which is preliminary data.</text>
</comment>